<protein>
    <recommendedName>
        <fullName evidence="3">GatB/YqeY domain-containing protein</fullName>
    </recommendedName>
</protein>
<organism evidence="1 2">
    <name type="scientific">Streptomonospora halophila</name>
    <dbReference type="NCBI Taxonomy" id="427369"/>
    <lineage>
        <taxon>Bacteria</taxon>
        <taxon>Bacillati</taxon>
        <taxon>Actinomycetota</taxon>
        <taxon>Actinomycetes</taxon>
        <taxon>Streptosporangiales</taxon>
        <taxon>Nocardiopsidaceae</taxon>
        <taxon>Streptomonospora</taxon>
    </lineage>
</organism>
<dbReference type="PANTHER" id="PTHR28055:SF1">
    <property type="entry name" value="ALTERED INHERITANCE OF MITOCHONDRIA PROTEIN 41, MITOCHONDRIAL"/>
    <property type="match status" value="1"/>
</dbReference>
<dbReference type="EMBL" id="BAABIK010000023">
    <property type="protein sequence ID" value="GAA4950192.1"/>
    <property type="molecule type" value="Genomic_DNA"/>
</dbReference>
<evidence type="ECO:0008006" key="3">
    <source>
        <dbReference type="Google" id="ProtNLM"/>
    </source>
</evidence>
<dbReference type="PANTHER" id="PTHR28055">
    <property type="entry name" value="ALTERED INHERITANCE OF MITOCHONDRIA PROTEIN 41, MITOCHONDRIAL"/>
    <property type="match status" value="1"/>
</dbReference>
<dbReference type="InterPro" id="IPR019004">
    <property type="entry name" value="YqeY/Aim41"/>
</dbReference>
<dbReference type="InterPro" id="IPR042184">
    <property type="entry name" value="YqeY/Aim41_N"/>
</dbReference>
<comment type="caution">
    <text evidence="1">The sequence shown here is derived from an EMBL/GenBank/DDBJ whole genome shotgun (WGS) entry which is preliminary data.</text>
</comment>
<keyword evidence="2" id="KW-1185">Reference proteome</keyword>
<dbReference type="Gene3D" id="1.10.1510.10">
    <property type="entry name" value="Uncharacterised protein YqeY/AIM41 PF09424, N-terminal domain"/>
    <property type="match status" value="1"/>
</dbReference>
<proteinExistence type="predicted"/>
<reference evidence="2" key="1">
    <citation type="journal article" date="2019" name="Int. J. Syst. Evol. Microbiol.">
        <title>The Global Catalogue of Microorganisms (GCM) 10K type strain sequencing project: providing services to taxonomists for standard genome sequencing and annotation.</title>
        <authorList>
            <consortium name="The Broad Institute Genomics Platform"/>
            <consortium name="The Broad Institute Genome Sequencing Center for Infectious Disease"/>
            <person name="Wu L."/>
            <person name="Ma J."/>
        </authorList>
    </citation>
    <scope>NUCLEOTIDE SEQUENCE [LARGE SCALE GENOMIC DNA]</scope>
    <source>
        <strain evidence="2">JCM 18123</strain>
    </source>
</reference>
<accession>A0ABP9GS91</accession>
<gene>
    <name evidence="1" type="ORF">GCM10023224_38030</name>
</gene>
<evidence type="ECO:0000313" key="2">
    <source>
        <dbReference type="Proteomes" id="UP001499993"/>
    </source>
</evidence>
<name>A0ABP9GS91_9ACTN</name>
<evidence type="ECO:0000313" key="1">
    <source>
        <dbReference type="EMBL" id="GAA4950192.1"/>
    </source>
</evidence>
<dbReference type="Proteomes" id="UP001499993">
    <property type="component" value="Unassembled WGS sequence"/>
</dbReference>
<sequence>MRIDMRRDLTAALKNRDKTAAAALRSALAAVENAEASDADLPAAADSEHVAGGAVGVGAAEAERRVLSEGDVRAIVAREADERSVSAQEYERLGRADAAERLRAEAEVLGRYLGPDR</sequence>
<dbReference type="RefSeq" id="WP_345557874.1">
    <property type="nucleotide sequence ID" value="NZ_BAABIK010000023.1"/>
</dbReference>
<dbReference type="Pfam" id="PF09424">
    <property type="entry name" value="YqeY"/>
    <property type="match status" value="1"/>
</dbReference>